<keyword evidence="4" id="KW-1185">Reference proteome</keyword>
<feature type="region of interest" description="Disordered" evidence="2">
    <location>
        <begin position="684"/>
        <end position="740"/>
    </location>
</feature>
<gene>
    <name evidence="3" type="ORF">BPAE_0043g00020</name>
</gene>
<feature type="compositionally biased region" description="Polar residues" evidence="2">
    <location>
        <begin position="714"/>
        <end position="723"/>
    </location>
</feature>
<feature type="region of interest" description="Disordered" evidence="2">
    <location>
        <begin position="934"/>
        <end position="996"/>
    </location>
</feature>
<dbReference type="EMBL" id="PQXI01000043">
    <property type="protein sequence ID" value="TGO27330.1"/>
    <property type="molecule type" value="Genomic_DNA"/>
</dbReference>
<evidence type="ECO:0008006" key="5">
    <source>
        <dbReference type="Google" id="ProtNLM"/>
    </source>
</evidence>
<name>A0A4Z1FVJ2_9HELO</name>
<feature type="region of interest" description="Disordered" evidence="2">
    <location>
        <begin position="1"/>
        <end position="47"/>
    </location>
</feature>
<proteinExistence type="predicted"/>
<evidence type="ECO:0000256" key="1">
    <source>
        <dbReference type="SAM" id="Coils"/>
    </source>
</evidence>
<evidence type="ECO:0000313" key="4">
    <source>
        <dbReference type="Proteomes" id="UP000297910"/>
    </source>
</evidence>
<organism evidence="3 4">
    <name type="scientific">Botrytis paeoniae</name>
    <dbReference type="NCBI Taxonomy" id="278948"/>
    <lineage>
        <taxon>Eukaryota</taxon>
        <taxon>Fungi</taxon>
        <taxon>Dikarya</taxon>
        <taxon>Ascomycota</taxon>
        <taxon>Pezizomycotina</taxon>
        <taxon>Leotiomycetes</taxon>
        <taxon>Helotiales</taxon>
        <taxon>Sclerotiniaceae</taxon>
        <taxon>Botrytis</taxon>
    </lineage>
</organism>
<feature type="compositionally biased region" description="Acidic residues" evidence="2">
    <location>
        <begin position="967"/>
        <end position="983"/>
    </location>
</feature>
<keyword evidence="1" id="KW-0175">Coiled coil</keyword>
<protein>
    <recommendedName>
        <fullName evidence="5">RRM domain-containing protein</fullName>
    </recommendedName>
</protein>
<accession>A0A4Z1FVJ2</accession>
<dbReference type="Proteomes" id="UP000297910">
    <property type="component" value="Unassembled WGS sequence"/>
</dbReference>
<feature type="compositionally biased region" description="Polar residues" evidence="2">
    <location>
        <begin position="20"/>
        <end position="41"/>
    </location>
</feature>
<comment type="caution">
    <text evidence="3">The sequence shown here is derived from an EMBL/GenBank/DDBJ whole genome shotgun (WGS) entry which is preliminary data.</text>
</comment>
<reference evidence="3 4" key="1">
    <citation type="submission" date="2017-12" db="EMBL/GenBank/DDBJ databases">
        <title>Comparative genomics of Botrytis spp.</title>
        <authorList>
            <person name="Valero-Jimenez C.A."/>
            <person name="Tapia P."/>
            <person name="Veloso J."/>
            <person name="Silva-Moreno E."/>
            <person name="Staats M."/>
            <person name="Valdes J.H."/>
            <person name="Van Kan J.A.L."/>
        </authorList>
    </citation>
    <scope>NUCLEOTIDE SEQUENCE [LARGE SCALE GENOMIC DNA]</scope>
    <source>
        <strain evidence="3 4">Bp0003</strain>
    </source>
</reference>
<feature type="compositionally biased region" description="Polar residues" evidence="2">
    <location>
        <begin position="1"/>
        <end position="12"/>
    </location>
</feature>
<evidence type="ECO:0000313" key="3">
    <source>
        <dbReference type="EMBL" id="TGO27330.1"/>
    </source>
</evidence>
<dbReference type="CDD" id="cd12261">
    <property type="entry name" value="RRM1_3_MRN1"/>
    <property type="match status" value="1"/>
</dbReference>
<feature type="compositionally biased region" description="Basic and acidic residues" evidence="2">
    <location>
        <begin position="934"/>
        <end position="961"/>
    </location>
</feature>
<sequence length="996" mass="109719">MDIPSSSRNGGESSRLGHIGQQSSYATPPSFGLNSHSQRTANHAKHQQANAEYAGYAESAEYAELVRKLQIRIAVLENDLAHATKDKDEAIKSSVIIARAWGNVANNSESITRNLRNPDAEELEELRVVVPRLRRENAILWERIESRQTDSMAINGSLTDAGFKGKNVDLFSVDEINQHIQFRPRTTHPIIDAAIKKISNREESRYSHHPFDFSKATHLPNTVNLERGEDGSLSVPPKFPILPTTQKRKTIHDYNTSTLDDVLASDDEDEYPVIKIEDQLLFQQQAHANFINVPAPAVLRAGFELSPAKAVRGHDYANQSQANRNFYYDRFNTRNSNASARSRSAELADLRPGTTIWTTPQQRDGEIMTHMGDCDPKNRNIPDYFRYGILYVPGSGDRDILRGVHIGGIPEDMELRDVLARVRGGRIYSAVLLDTIKLTGSKSALVTFINQEDAKAYVEYANTHPIKLGATNSDGENVAKATVTQIHTPTYPFSPAKLREIFELNRTRILTIPNFPPTISLRTLVYDLRNRNEFRANSLLKWYIDEEGTLRMEFSSMDEAGSAFGLLTRSGGYREFGLILQFERDNCEGDLQELEKEPEKRRPVFPPTELGVRADRCGSRVEGVGDGSKVDGVGDGSKVDAVVDSVLVVQRKRLAALQTQHDVIPSLRGSALKAGSWADEVEEELGDSTSIQDFSRQDEDTGTIRHQPHRAHSSAGSTSTLIGASSDAPQKDEDPSFVTPKRAHRIISGEQWLLEVAAAESSSQNLSKSSATPNSDASATMADTPTSNNSTPRPRLIVSTTSLPQNITTKSASPSSAEYSIHSFASSAISAADDDNTSLPFSHPRQQTQAPLAHKARPSVQFIGPRISAFQPARPGESLPSLPIEPTASKSTPPNANIQALQTFKTTIENADTKVYFDLDPEADTEKAILESEVESDHEVRGTLDRGEVLSEGKGKGKDNAVKINPDEIDLDGESNGEEDENEGLFQKELSLQNKA</sequence>
<feature type="coiled-coil region" evidence="1">
    <location>
        <begin position="59"/>
        <end position="93"/>
    </location>
</feature>
<feature type="region of interest" description="Disordered" evidence="2">
    <location>
        <begin position="762"/>
        <end position="814"/>
    </location>
</feature>
<evidence type="ECO:0000256" key="2">
    <source>
        <dbReference type="SAM" id="MobiDB-lite"/>
    </source>
</evidence>
<dbReference type="AlphaFoldDB" id="A0A4Z1FVJ2"/>